<dbReference type="GO" id="GO:0071555">
    <property type="term" value="P:cell wall organization"/>
    <property type="evidence" value="ECO:0007669"/>
    <property type="project" value="InterPro"/>
</dbReference>
<dbReference type="PANTHER" id="PTHR45138:SF9">
    <property type="entry name" value="DIGUANYLATE CYCLASE DGCM-RELATED"/>
    <property type="match status" value="1"/>
</dbReference>
<evidence type="ECO:0000256" key="3">
    <source>
        <dbReference type="ARBA" id="ARBA00022475"/>
    </source>
</evidence>
<dbReference type="InterPro" id="IPR011620">
    <property type="entry name" value="Sig_transdc_His_kinase_LytS_TM"/>
</dbReference>
<proteinExistence type="predicted"/>
<accession>A0A1M6GK40</accession>
<dbReference type="InterPro" id="IPR050469">
    <property type="entry name" value="Diguanylate_Cyclase"/>
</dbReference>
<protein>
    <recommendedName>
        <fullName evidence="2">diguanylate cyclase</fullName>
        <ecNumber evidence="2">2.7.7.65</ecNumber>
    </recommendedName>
</protein>
<dbReference type="GO" id="GO:0005886">
    <property type="term" value="C:plasma membrane"/>
    <property type="evidence" value="ECO:0007669"/>
    <property type="project" value="UniProtKB-SubCell"/>
</dbReference>
<feature type="transmembrane region" description="Helical" evidence="8">
    <location>
        <begin position="129"/>
        <end position="149"/>
    </location>
</feature>
<dbReference type="InterPro" id="IPR029787">
    <property type="entry name" value="Nucleotide_cyclase"/>
</dbReference>
<dbReference type="EC" id="2.7.7.65" evidence="2"/>
<dbReference type="GO" id="GO:0052621">
    <property type="term" value="F:diguanylate cyclase activity"/>
    <property type="evidence" value="ECO:0007669"/>
    <property type="project" value="UniProtKB-EC"/>
</dbReference>
<evidence type="ECO:0000256" key="4">
    <source>
        <dbReference type="ARBA" id="ARBA00022692"/>
    </source>
</evidence>
<dbReference type="NCBIfam" id="TIGR00254">
    <property type="entry name" value="GGDEF"/>
    <property type="match status" value="1"/>
</dbReference>
<dbReference type="RefSeq" id="WP_073331981.1">
    <property type="nucleotide sequence ID" value="NZ_FQYO01000005.1"/>
</dbReference>
<comment type="subcellular location">
    <subcellularLocation>
        <location evidence="1">Cell membrane</location>
        <topology evidence="1">Multi-pass membrane protein</topology>
    </subcellularLocation>
</comment>
<keyword evidence="4 8" id="KW-0812">Transmembrane</keyword>
<keyword evidence="6 8" id="KW-0472">Membrane</keyword>
<dbReference type="GO" id="GO:0000155">
    <property type="term" value="F:phosphorelay sensor kinase activity"/>
    <property type="evidence" value="ECO:0007669"/>
    <property type="project" value="InterPro"/>
</dbReference>
<dbReference type="PROSITE" id="PS50887">
    <property type="entry name" value="GGDEF"/>
    <property type="match status" value="1"/>
</dbReference>
<feature type="transmembrane region" description="Helical" evidence="8">
    <location>
        <begin position="161"/>
        <end position="180"/>
    </location>
</feature>
<evidence type="ECO:0000313" key="11">
    <source>
        <dbReference type="Proteomes" id="UP000184292"/>
    </source>
</evidence>
<feature type="domain" description="GGDEF" evidence="9">
    <location>
        <begin position="225"/>
        <end position="357"/>
    </location>
</feature>
<gene>
    <name evidence="10" type="ORF">SAMN05444417_2782</name>
</gene>
<dbReference type="Gene3D" id="3.30.70.270">
    <property type="match status" value="1"/>
</dbReference>
<dbReference type="STRING" id="1447782.SAMN05444417_2782"/>
<dbReference type="InterPro" id="IPR000160">
    <property type="entry name" value="GGDEF_dom"/>
</dbReference>
<reference evidence="10 11" key="1">
    <citation type="submission" date="2016-11" db="EMBL/GenBank/DDBJ databases">
        <authorList>
            <person name="Jaros S."/>
            <person name="Januszkiewicz K."/>
            <person name="Wedrychowicz H."/>
        </authorList>
    </citation>
    <scope>NUCLEOTIDE SEQUENCE [LARGE SCALE GENOMIC DNA]</scope>
    <source>
        <strain evidence="10 11">DSM 100565</strain>
    </source>
</reference>
<dbReference type="SUPFAM" id="SSF55073">
    <property type="entry name" value="Nucleotide cyclase"/>
    <property type="match status" value="1"/>
</dbReference>
<dbReference type="Proteomes" id="UP000184292">
    <property type="component" value="Unassembled WGS sequence"/>
</dbReference>
<evidence type="ECO:0000256" key="2">
    <source>
        <dbReference type="ARBA" id="ARBA00012528"/>
    </source>
</evidence>
<keyword evidence="3" id="KW-1003">Cell membrane</keyword>
<keyword evidence="11" id="KW-1185">Reference proteome</keyword>
<dbReference type="Pfam" id="PF00990">
    <property type="entry name" value="GGDEF"/>
    <property type="match status" value="1"/>
</dbReference>
<sequence length="364" mass="39276">MEVFISFMNGLGIMALATGSYALVQRRRWPRYIRHLLLGLVFGIGAAFVMFNTVEVAPGVIVDSRNLFVAFSGAFLGPIGAAASLLVACGTRLMIGGSGAMIGVGSMVIAAFIGLLWNPSSLKAVALKWWRFPVMGLSISLALVVVFLLPAAQRNAALELAVPAQVLFNVIGALIFGAMIERERSLTREQRDLLREVLTDPLTGALNRRGLVTRYREAAALNDDRGAAILVLDLDHFKAVNDRHGHDVGDKILKAVVEQTRLALRSKDSVARLGGEEFAVLLPGATRIDALRVAERVRMRIGEIVLVDCPELVVTASVGVVTFGQVFPELEPAIAIADSALYTAKDRGRNRVEFADFPFLADGI</sequence>
<dbReference type="SMART" id="SM00267">
    <property type="entry name" value="GGDEF"/>
    <property type="match status" value="1"/>
</dbReference>
<name>A0A1M6GK40_9RHOB</name>
<dbReference type="PANTHER" id="PTHR45138">
    <property type="entry name" value="REGULATORY COMPONENTS OF SENSORY TRANSDUCTION SYSTEM"/>
    <property type="match status" value="1"/>
</dbReference>
<feature type="transmembrane region" description="Helical" evidence="8">
    <location>
        <begin position="6"/>
        <end position="24"/>
    </location>
</feature>
<organism evidence="10 11">
    <name type="scientific">Wenxinia saemankumensis</name>
    <dbReference type="NCBI Taxonomy" id="1447782"/>
    <lineage>
        <taxon>Bacteria</taxon>
        <taxon>Pseudomonadati</taxon>
        <taxon>Pseudomonadota</taxon>
        <taxon>Alphaproteobacteria</taxon>
        <taxon>Rhodobacterales</taxon>
        <taxon>Roseobacteraceae</taxon>
        <taxon>Wenxinia</taxon>
    </lineage>
</organism>
<comment type="catalytic activity">
    <reaction evidence="7">
        <text>2 GTP = 3',3'-c-di-GMP + 2 diphosphate</text>
        <dbReference type="Rhea" id="RHEA:24898"/>
        <dbReference type="ChEBI" id="CHEBI:33019"/>
        <dbReference type="ChEBI" id="CHEBI:37565"/>
        <dbReference type="ChEBI" id="CHEBI:58805"/>
        <dbReference type="EC" id="2.7.7.65"/>
    </reaction>
</comment>
<evidence type="ECO:0000313" key="10">
    <source>
        <dbReference type="EMBL" id="SHJ10303.1"/>
    </source>
</evidence>
<feature type="transmembrane region" description="Helical" evidence="8">
    <location>
        <begin position="100"/>
        <end position="117"/>
    </location>
</feature>
<keyword evidence="5 8" id="KW-1133">Transmembrane helix</keyword>
<evidence type="ECO:0000256" key="5">
    <source>
        <dbReference type="ARBA" id="ARBA00022989"/>
    </source>
</evidence>
<dbReference type="InterPro" id="IPR043128">
    <property type="entry name" value="Rev_trsase/Diguanyl_cyclase"/>
</dbReference>
<evidence type="ECO:0000256" key="1">
    <source>
        <dbReference type="ARBA" id="ARBA00004651"/>
    </source>
</evidence>
<dbReference type="AlphaFoldDB" id="A0A1M6GK40"/>
<evidence type="ECO:0000256" key="7">
    <source>
        <dbReference type="ARBA" id="ARBA00034247"/>
    </source>
</evidence>
<evidence type="ECO:0000259" key="9">
    <source>
        <dbReference type="PROSITE" id="PS50887"/>
    </source>
</evidence>
<feature type="transmembrane region" description="Helical" evidence="8">
    <location>
        <begin position="36"/>
        <end position="61"/>
    </location>
</feature>
<evidence type="ECO:0000256" key="8">
    <source>
        <dbReference type="SAM" id="Phobius"/>
    </source>
</evidence>
<dbReference type="FunFam" id="3.30.70.270:FF:000001">
    <property type="entry name" value="Diguanylate cyclase domain protein"/>
    <property type="match status" value="1"/>
</dbReference>
<dbReference type="Pfam" id="PF07694">
    <property type="entry name" value="5TM-5TMR_LYT"/>
    <property type="match status" value="1"/>
</dbReference>
<dbReference type="EMBL" id="FQYO01000005">
    <property type="protein sequence ID" value="SHJ10303.1"/>
    <property type="molecule type" value="Genomic_DNA"/>
</dbReference>
<feature type="transmembrane region" description="Helical" evidence="8">
    <location>
        <begin position="67"/>
        <end position="88"/>
    </location>
</feature>
<evidence type="ECO:0000256" key="6">
    <source>
        <dbReference type="ARBA" id="ARBA00023136"/>
    </source>
</evidence>
<dbReference type="CDD" id="cd01949">
    <property type="entry name" value="GGDEF"/>
    <property type="match status" value="1"/>
</dbReference>